<keyword evidence="2" id="KW-0813">Transport</keyword>
<reference evidence="9" key="1">
    <citation type="submission" date="2021-01" db="EMBL/GenBank/DDBJ databases">
        <authorList>
            <person name="Corre E."/>
            <person name="Pelletier E."/>
            <person name="Niang G."/>
            <person name="Scheremetjew M."/>
            <person name="Finn R."/>
            <person name="Kale V."/>
            <person name="Holt S."/>
            <person name="Cochrane G."/>
            <person name="Meng A."/>
            <person name="Brown T."/>
            <person name="Cohen L."/>
        </authorList>
    </citation>
    <scope>NUCLEOTIDE SEQUENCE</scope>
    <source>
        <strain evidence="9">FE7</strain>
    </source>
</reference>
<dbReference type="EMBL" id="HBGM01000864">
    <property type="protein sequence ID" value="CAD9313471.1"/>
    <property type="molecule type" value="Transcribed_RNA"/>
</dbReference>
<evidence type="ECO:0000256" key="2">
    <source>
        <dbReference type="ARBA" id="ARBA00022448"/>
    </source>
</evidence>
<evidence type="ECO:0000256" key="5">
    <source>
        <dbReference type="ARBA" id="ARBA00023065"/>
    </source>
</evidence>
<evidence type="ECO:0000256" key="6">
    <source>
        <dbReference type="ARBA" id="ARBA00023136"/>
    </source>
</evidence>
<organism evidence="9">
    <name type="scientific">Skeletonema marinoi</name>
    <dbReference type="NCBI Taxonomy" id="267567"/>
    <lineage>
        <taxon>Eukaryota</taxon>
        <taxon>Sar</taxon>
        <taxon>Stramenopiles</taxon>
        <taxon>Ochrophyta</taxon>
        <taxon>Bacillariophyta</taxon>
        <taxon>Coscinodiscophyceae</taxon>
        <taxon>Thalassiosirophycidae</taxon>
        <taxon>Thalassiosirales</taxon>
        <taxon>Skeletonemataceae</taxon>
        <taxon>Skeletonema</taxon>
        <taxon>Skeletonema marinoi-dohrnii complex</taxon>
    </lineage>
</organism>
<dbReference type="PANTHER" id="PTHR33281:SF20">
    <property type="match status" value="1"/>
</dbReference>
<protein>
    <submittedName>
        <fullName evidence="9">Uncharacterized protein</fullName>
    </submittedName>
</protein>
<dbReference type="GO" id="GO:0016020">
    <property type="term" value="C:membrane"/>
    <property type="evidence" value="ECO:0007669"/>
    <property type="project" value="UniProtKB-SubCell"/>
</dbReference>
<evidence type="ECO:0000256" key="8">
    <source>
        <dbReference type="SAM" id="Phobius"/>
    </source>
</evidence>
<dbReference type="Pfam" id="PF25539">
    <property type="entry name" value="Bestrophin_2"/>
    <property type="match status" value="1"/>
</dbReference>
<feature type="transmembrane region" description="Helical" evidence="8">
    <location>
        <begin position="419"/>
        <end position="440"/>
    </location>
</feature>
<evidence type="ECO:0000256" key="3">
    <source>
        <dbReference type="ARBA" id="ARBA00022692"/>
    </source>
</evidence>
<feature type="transmembrane region" description="Helical" evidence="8">
    <location>
        <begin position="54"/>
        <end position="71"/>
    </location>
</feature>
<keyword evidence="6 8" id="KW-0472">Membrane</keyword>
<proteinExistence type="predicted"/>
<keyword evidence="5" id="KW-0406">Ion transport</keyword>
<feature type="transmembrane region" description="Helical" evidence="8">
    <location>
        <begin position="446"/>
        <end position="464"/>
    </location>
</feature>
<dbReference type="AlphaFoldDB" id="A0A7S1VWG6"/>
<feature type="transmembrane region" description="Helical" evidence="8">
    <location>
        <begin position="21"/>
        <end position="39"/>
    </location>
</feature>
<dbReference type="PANTHER" id="PTHR33281">
    <property type="entry name" value="UPF0187 PROTEIN YNEE"/>
    <property type="match status" value="1"/>
</dbReference>
<evidence type="ECO:0000256" key="4">
    <source>
        <dbReference type="ARBA" id="ARBA00022989"/>
    </source>
</evidence>
<keyword evidence="7" id="KW-0175">Coiled coil</keyword>
<gene>
    <name evidence="9" type="ORF">SMAR1039_LOCUS595</name>
</gene>
<keyword evidence="3 8" id="KW-0812">Transmembrane</keyword>
<name>A0A7S1VWG6_9STRA</name>
<evidence type="ECO:0000313" key="9">
    <source>
        <dbReference type="EMBL" id="CAD9313471.1"/>
    </source>
</evidence>
<evidence type="ECO:0000256" key="1">
    <source>
        <dbReference type="ARBA" id="ARBA00004141"/>
    </source>
</evidence>
<evidence type="ECO:0000256" key="7">
    <source>
        <dbReference type="SAM" id="Coils"/>
    </source>
</evidence>
<feature type="coiled-coil region" evidence="7">
    <location>
        <begin position="570"/>
        <end position="597"/>
    </location>
</feature>
<dbReference type="GO" id="GO:0005254">
    <property type="term" value="F:chloride channel activity"/>
    <property type="evidence" value="ECO:0007669"/>
    <property type="project" value="InterPro"/>
</dbReference>
<accession>A0A7S1VWG6</accession>
<comment type="subcellular location">
    <subcellularLocation>
        <location evidence="1">Membrane</location>
        <topology evidence="1">Multi-pass membrane protein</topology>
    </subcellularLocation>
</comment>
<dbReference type="InterPro" id="IPR044669">
    <property type="entry name" value="YneE/VCCN1/2-like"/>
</dbReference>
<sequence>MIDYFKGVYGINLLFRVHGSALYKGSIAGILAIIIYLLIELQWNSNRVSDDLDHPYGVGVLVSSVSLLIIFRANFGYQRYWEGVGAIHHSMSKFMDATMHVAVFHLQSKEYDGIRPPSFFDCDDLNKLNLTRERRRQTGDVSSIYMEHAMKSVVDMEKVHSDPIVDESVASASAHQGVMRTVIESIVPPSPLRKEKLQRSVWNTATKRSMTPTEEEGSDVLKRAMLNLNAFPSSQVPNENFASRPNGQTPPLFLQELAHLSSLLCAVTLSTLRNDIEDKESLLDVYSPGSPWPAADPDKLPKDTKLRFQHRSKLVTIISYWLGLDRLPGKRNMYNVSRPLLVLGGVSDCEVQYLRMARGPYAKAELAFQWFGDFFIREHLNGSMGDVHSAIISRIVQFVSDGMLYYNQARKITFIPFPFPHAQLSVFFTLTMIPAVPFLMDQYCNNLWSGCLLSFLTVTCLVGLHEVARELENPFRNVPNEIPLCTLQAMYNETLVTMFSGYNPDFFWDPDIYNGALHAMAMSKVYQRSCSNETKNGEADRDVVGGSVKRSENVAQDATTIVDDETFRLVKELQDVLAKQANEIEELERVLDAEEVEG</sequence>
<keyword evidence="4 8" id="KW-1133">Transmembrane helix</keyword>